<feature type="domain" description="Thioredoxin" evidence="4">
    <location>
        <begin position="31"/>
        <end position="193"/>
    </location>
</feature>
<evidence type="ECO:0000256" key="1">
    <source>
        <dbReference type="ARBA" id="ARBA00010996"/>
    </source>
</evidence>
<dbReference type="Pfam" id="PF02630">
    <property type="entry name" value="SCO1-SenC"/>
    <property type="match status" value="1"/>
</dbReference>
<proteinExistence type="inferred from homology"/>
<keyword evidence="2" id="KW-0186">Copper</keyword>
<evidence type="ECO:0000313" key="6">
    <source>
        <dbReference type="Proteomes" id="UP001597216"/>
    </source>
</evidence>
<dbReference type="InterPro" id="IPR003782">
    <property type="entry name" value="SCO1/SenC"/>
</dbReference>
<dbReference type="Proteomes" id="UP001597216">
    <property type="component" value="Unassembled WGS sequence"/>
</dbReference>
<evidence type="ECO:0000259" key="4">
    <source>
        <dbReference type="PROSITE" id="PS51352"/>
    </source>
</evidence>
<dbReference type="InterPro" id="IPR036249">
    <property type="entry name" value="Thioredoxin-like_sf"/>
</dbReference>
<comment type="caution">
    <text evidence="5">The sequence shown here is derived from an EMBL/GenBank/DDBJ whole genome shotgun (WGS) entry which is preliminary data.</text>
</comment>
<dbReference type="PANTHER" id="PTHR12151:SF25">
    <property type="entry name" value="LINALOOL DEHYDRATASE_ISOMERASE DOMAIN-CONTAINING PROTEIN"/>
    <property type="match status" value="1"/>
</dbReference>
<dbReference type="InterPro" id="IPR013766">
    <property type="entry name" value="Thioredoxin_domain"/>
</dbReference>
<protein>
    <submittedName>
        <fullName evidence="5">SCO family protein</fullName>
    </submittedName>
</protein>
<dbReference type="RefSeq" id="WP_377353845.1">
    <property type="nucleotide sequence ID" value="NZ_JBHTLQ010000027.1"/>
</dbReference>
<gene>
    <name evidence="5" type="ORF">ACFQ27_12665</name>
</gene>
<dbReference type="PANTHER" id="PTHR12151">
    <property type="entry name" value="ELECTRON TRANSPORT PROTIN SCO1/SENC FAMILY MEMBER"/>
    <property type="match status" value="1"/>
</dbReference>
<comment type="similarity">
    <text evidence="1">Belongs to the SCO1/2 family.</text>
</comment>
<name>A0ABW3T2M9_9CAUL</name>
<feature type="chain" id="PRO_5046715088" evidence="3">
    <location>
        <begin position="21"/>
        <end position="193"/>
    </location>
</feature>
<organism evidence="5 6">
    <name type="scientific">Phenylobacterium conjunctum</name>
    <dbReference type="NCBI Taxonomy" id="1298959"/>
    <lineage>
        <taxon>Bacteria</taxon>
        <taxon>Pseudomonadati</taxon>
        <taxon>Pseudomonadota</taxon>
        <taxon>Alphaproteobacteria</taxon>
        <taxon>Caulobacterales</taxon>
        <taxon>Caulobacteraceae</taxon>
        <taxon>Phenylobacterium</taxon>
    </lineage>
</organism>
<feature type="signal peptide" evidence="3">
    <location>
        <begin position="1"/>
        <end position="20"/>
    </location>
</feature>
<sequence>MNRRWLLLAAPAALAAGAGATWLMTDRGAPQGTVKLGGPFSLVDQNGATVTDRDLRGKPTAVFFGFTYCPEICPTTMAHMTQWMQALGPAADRLNVVFVTVDPERDTPEQLKLFLSSFDPRIRGLTGSPDAVAKAAKAYRAYYRKVPLEGGGYTMDHSTPIYLFDAKGRFVEPIGYNFPPERGLAQLKKLLKV</sequence>
<evidence type="ECO:0000256" key="2">
    <source>
        <dbReference type="ARBA" id="ARBA00023008"/>
    </source>
</evidence>
<dbReference type="EMBL" id="JBHTLQ010000027">
    <property type="protein sequence ID" value="MFD1191434.1"/>
    <property type="molecule type" value="Genomic_DNA"/>
</dbReference>
<keyword evidence="3" id="KW-0732">Signal</keyword>
<accession>A0ABW3T2M9</accession>
<keyword evidence="6" id="KW-1185">Reference proteome</keyword>
<dbReference type="PROSITE" id="PS51352">
    <property type="entry name" value="THIOREDOXIN_2"/>
    <property type="match status" value="1"/>
</dbReference>
<dbReference type="Gene3D" id="3.40.30.10">
    <property type="entry name" value="Glutaredoxin"/>
    <property type="match status" value="1"/>
</dbReference>
<evidence type="ECO:0000313" key="5">
    <source>
        <dbReference type="EMBL" id="MFD1191434.1"/>
    </source>
</evidence>
<dbReference type="SUPFAM" id="SSF52833">
    <property type="entry name" value="Thioredoxin-like"/>
    <property type="match status" value="1"/>
</dbReference>
<dbReference type="CDD" id="cd02968">
    <property type="entry name" value="SCO"/>
    <property type="match status" value="1"/>
</dbReference>
<reference evidence="6" key="1">
    <citation type="journal article" date="2019" name="Int. J. Syst. Evol. Microbiol.">
        <title>The Global Catalogue of Microorganisms (GCM) 10K type strain sequencing project: providing services to taxonomists for standard genome sequencing and annotation.</title>
        <authorList>
            <consortium name="The Broad Institute Genomics Platform"/>
            <consortium name="The Broad Institute Genome Sequencing Center for Infectious Disease"/>
            <person name="Wu L."/>
            <person name="Ma J."/>
        </authorList>
    </citation>
    <scope>NUCLEOTIDE SEQUENCE [LARGE SCALE GENOMIC DNA]</scope>
    <source>
        <strain evidence="6">CCUG 55074</strain>
    </source>
</reference>
<evidence type="ECO:0000256" key="3">
    <source>
        <dbReference type="SAM" id="SignalP"/>
    </source>
</evidence>